<organism evidence="10 11">
    <name type="scientific">Podospora didyma</name>
    <dbReference type="NCBI Taxonomy" id="330526"/>
    <lineage>
        <taxon>Eukaryota</taxon>
        <taxon>Fungi</taxon>
        <taxon>Dikarya</taxon>
        <taxon>Ascomycota</taxon>
        <taxon>Pezizomycotina</taxon>
        <taxon>Sordariomycetes</taxon>
        <taxon>Sordariomycetidae</taxon>
        <taxon>Sordariales</taxon>
        <taxon>Podosporaceae</taxon>
        <taxon>Podospora</taxon>
    </lineage>
</organism>
<comment type="subcellular location">
    <subcellularLocation>
        <location evidence="1 8">Nucleus</location>
    </subcellularLocation>
</comment>
<reference evidence="10" key="2">
    <citation type="submission" date="2023-06" db="EMBL/GenBank/DDBJ databases">
        <authorList>
            <consortium name="Lawrence Berkeley National Laboratory"/>
            <person name="Haridas S."/>
            <person name="Hensen N."/>
            <person name="Bonometti L."/>
            <person name="Westerberg I."/>
            <person name="Brannstrom I.O."/>
            <person name="Guillou S."/>
            <person name="Cros-Aarteil S."/>
            <person name="Calhoun S."/>
            <person name="Kuo A."/>
            <person name="Mondo S."/>
            <person name="Pangilinan J."/>
            <person name="Riley R."/>
            <person name="LaButti K."/>
            <person name="Andreopoulos B."/>
            <person name="Lipzen A."/>
            <person name="Chen C."/>
            <person name="Yanf M."/>
            <person name="Daum C."/>
            <person name="Ng V."/>
            <person name="Clum A."/>
            <person name="Steindorff A."/>
            <person name="Ohm R."/>
            <person name="Martin F."/>
            <person name="Silar P."/>
            <person name="Natvig D."/>
            <person name="Lalanne C."/>
            <person name="Gautier V."/>
            <person name="Ament-velasquez S.L."/>
            <person name="Kruys A."/>
            <person name="Hutchinson M.I."/>
            <person name="Powell A.J."/>
            <person name="Barry K."/>
            <person name="Miller A.N."/>
            <person name="Grigoriev I.V."/>
            <person name="Debuchy R."/>
            <person name="Gladieux P."/>
            <person name="Thoren M.H."/>
            <person name="Johannesson H."/>
        </authorList>
    </citation>
    <scope>NUCLEOTIDE SEQUENCE</scope>
    <source>
        <strain evidence="10">CBS 232.78</strain>
    </source>
</reference>
<dbReference type="PANTHER" id="PTHR13114:SF7">
    <property type="entry name" value="MEDIATOR OF RNA POLYMERASE II TRANSCRIPTION SUBUNIT 17"/>
    <property type="match status" value="1"/>
</dbReference>
<evidence type="ECO:0000256" key="6">
    <source>
        <dbReference type="ARBA" id="ARBA00023242"/>
    </source>
</evidence>
<feature type="region of interest" description="Disordered" evidence="9">
    <location>
        <begin position="28"/>
        <end position="55"/>
    </location>
</feature>
<proteinExistence type="inferred from homology"/>
<evidence type="ECO:0000256" key="8">
    <source>
        <dbReference type="RuleBase" id="RU364140"/>
    </source>
</evidence>
<comment type="function">
    <text evidence="8">Component of the Mediator complex, a coactivator involved in the regulated transcription of nearly all RNA polymerase II-dependent genes. Mediator functions as a bridge to convey information from gene-specific regulatory proteins to the basal RNA polymerase II transcription machinery. Mediator is recruited to promoters by direct interactions with regulatory proteins and serves as a scaffold for the assembly of a functional preinitiation complex with RNA polymerase II and the general transcription factors.</text>
</comment>
<evidence type="ECO:0000256" key="1">
    <source>
        <dbReference type="ARBA" id="ARBA00004123"/>
    </source>
</evidence>
<protein>
    <recommendedName>
        <fullName evidence="3 8">Mediator of RNA polymerase II transcription subunit 17</fullName>
    </recommendedName>
    <alternativeName>
        <fullName evidence="7 8">Mediator complex subunit 17</fullName>
    </alternativeName>
</protein>
<keyword evidence="8" id="KW-0010">Activator</keyword>
<evidence type="ECO:0000256" key="9">
    <source>
        <dbReference type="SAM" id="MobiDB-lite"/>
    </source>
</evidence>
<evidence type="ECO:0000256" key="3">
    <source>
        <dbReference type="ARBA" id="ARBA00019610"/>
    </source>
</evidence>
<dbReference type="InterPro" id="IPR019313">
    <property type="entry name" value="Mediator_Med17"/>
</dbReference>
<keyword evidence="5 8" id="KW-0804">Transcription</keyword>
<keyword evidence="11" id="KW-1185">Reference proteome</keyword>
<name>A0AAE0K8C0_9PEZI</name>
<dbReference type="EMBL" id="JAULSW010000008">
    <property type="protein sequence ID" value="KAK3372018.1"/>
    <property type="molecule type" value="Genomic_DNA"/>
</dbReference>
<accession>A0AAE0K8C0</accession>
<reference evidence="10" key="1">
    <citation type="journal article" date="2023" name="Mol. Phylogenet. Evol.">
        <title>Genome-scale phylogeny and comparative genomics of the fungal order Sordariales.</title>
        <authorList>
            <person name="Hensen N."/>
            <person name="Bonometti L."/>
            <person name="Westerberg I."/>
            <person name="Brannstrom I.O."/>
            <person name="Guillou S."/>
            <person name="Cros-Aarteil S."/>
            <person name="Calhoun S."/>
            <person name="Haridas S."/>
            <person name="Kuo A."/>
            <person name="Mondo S."/>
            <person name="Pangilinan J."/>
            <person name="Riley R."/>
            <person name="LaButti K."/>
            <person name="Andreopoulos B."/>
            <person name="Lipzen A."/>
            <person name="Chen C."/>
            <person name="Yan M."/>
            <person name="Daum C."/>
            <person name="Ng V."/>
            <person name="Clum A."/>
            <person name="Steindorff A."/>
            <person name="Ohm R.A."/>
            <person name="Martin F."/>
            <person name="Silar P."/>
            <person name="Natvig D.O."/>
            <person name="Lalanne C."/>
            <person name="Gautier V."/>
            <person name="Ament-Velasquez S.L."/>
            <person name="Kruys A."/>
            <person name="Hutchinson M.I."/>
            <person name="Powell A.J."/>
            <person name="Barry K."/>
            <person name="Miller A.N."/>
            <person name="Grigoriev I.V."/>
            <person name="Debuchy R."/>
            <person name="Gladieux P."/>
            <person name="Hiltunen Thoren M."/>
            <person name="Johannesson H."/>
        </authorList>
    </citation>
    <scope>NUCLEOTIDE SEQUENCE</scope>
    <source>
        <strain evidence="10">CBS 232.78</strain>
    </source>
</reference>
<evidence type="ECO:0000256" key="4">
    <source>
        <dbReference type="ARBA" id="ARBA00023015"/>
    </source>
</evidence>
<dbReference type="GO" id="GO:0003712">
    <property type="term" value="F:transcription coregulator activity"/>
    <property type="evidence" value="ECO:0007669"/>
    <property type="project" value="InterPro"/>
</dbReference>
<dbReference type="GO" id="GO:0070847">
    <property type="term" value="C:core mediator complex"/>
    <property type="evidence" value="ECO:0007669"/>
    <property type="project" value="TreeGrafter"/>
</dbReference>
<dbReference type="Gene3D" id="6.10.250.2620">
    <property type="match status" value="1"/>
</dbReference>
<dbReference type="GO" id="GO:0006357">
    <property type="term" value="P:regulation of transcription by RNA polymerase II"/>
    <property type="evidence" value="ECO:0007669"/>
    <property type="project" value="InterPro"/>
</dbReference>
<dbReference type="PANTHER" id="PTHR13114">
    <property type="entry name" value="MEDIATOR OF RNA POLYMERASE II TRANSCRIPTION SUBUNIT 17"/>
    <property type="match status" value="1"/>
</dbReference>
<evidence type="ECO:0000256" key="5">
    <source>
        <dbReference type="ARBA" id="ARBA00023163"/>
    </source>
</evidence>
<keyword evidence="4 8" id="KW-0805">Transcription regulation</keyword>
<evidence type="ECO:0000313" key="10">
    <source>
        <dbReference type="EMBL" id="KAK3372018.1"/>
    </source>
</evidence>
<sequence>MPTIRPKPPARTESCQYLRHTNNQIWRAPASKPGSMQEPYLTLQGRPPPSRGPQNLADFIRRVNAEPGGFRALDEDDVKRQIEAQKFKPEDDVEMEDNVEADKPDKTDKAKDLMAAREELFRTIDFAHHTAGITLDFVSLLLSKENPVQAVTTLSPELRSMVGIGTLGATNLDAPTTLAQSRVADTKMIAIGKRLIDVNRVADAALEGAKRLQQQVDLETKYWAEVLEVGRAGWQTFRVPSELHSMGVKFGFSNASAEFRANSIAALKRAEDGSVRLEPGKLAEKSMRLQVSILENGALVGRSSLAHPLPDNAPLEDRVKEARNSIFEQELWHELNREGRGLTGHNVRLEKSAVTFIASPTRTVSFQLVDLEDNDNAAPAKSRPEDDKAETINLTLHLLLINAHRQNVAGRYAQQAPKAKRGPPPPYSLLLPIITYYKHEKIVEQCMEFFSAFVGVLRSAGLEASCVMTEAPITQLPEAKPSELLARGLLRPSDIQFDLTITPSSRVRILTKANPTYGTRFLLFLLPPVQAESEYHLAKCFPPADINSIDGLYDSTKQLFWYLTHAVPRALTLQYASTLQYYKNSPGGENRRLHSWIAHFSNKGLVDRDTEGYGVQFEFPINPDTGFPELHAAGDFLEDDQKAHREWTWSVSREQENVDTLSSVVSFILSNGPLPERPGL</sequence>
<evidence type="ECO:0000256" key="2">
    <source>
        <dbReference type="ARBA" id="ARBA00005635"/>
    </source>
</evidence>
<dbReference type="GO" id="GO:0016592">
    <property type="term" value="C:mediator complex"/>
    <property type="evidence" value="ECO:0007669"/>
    <property type="project" value="InterPro"/>
</dbReference>
<comment type="caution">
    <text evidence="10">The sequence shown here is derived from an EMBL/GenBank/DDBJ whole genome shotgun (WGS) entry which is preliminary data.</text>
</comment>
<evidence type="ECO:0000313" key="11">
    <source>
        <dbReference type="Proteomes" id="UP001285441"/>
    </source>
</evidence>
<gene>
    <name evidence="8" type="primary">MED17</name>
    <name evidence="10" type="ORF">B0H63DRAFT_483618</name>
</gene>
<dbReference type="Proteomes" id="UP001285441">
    <property type="component" value="Unassembled WGS sequence"/>
</dbReference>
<comment type="subunit">
    <text evidence="8">Component of the Mediator complex.</text>
</comment>
<evidence type="ECO:0000256" key="7">
    <source>
        <dbReference type="ARBA" id="ARBA00032014"/>
    </source>
</evidence>
<dbReference type="Pfam" id="PF10156">
    <property type="entry name" value="Med17"/>
    <property type="match status" value="1"/>
</dbReference>
<keyword evidence="6 8" id="KW-0539">Nucleus</keyword>
<dbReference type="AlphaFoldDB" id="A0AAE0K8C0"/>
<comment type="similarity">
    <text evidence="2 8">Belongs to the Mediator complex subunit 17 family.</text>
</comment>